<dbReference type="Gene3D" id="1.20.1250.20">
    <property type="entry name" value="MFS general substrate transporter like domains"/>
    <property type="match status" value="2"/>
</dbReference>
<dbReference type="PANTHER" id="PTHR23542">
    <property type="match status" value="1"/>
</dbReference>
<dbReference type="RefSeq" id="WP_184938084.1">
    <property type="nucleotide sequence ID" value="NZ_JACHJV010000001.1"/>
</dbReference>
<dbReference type="Pfam" id="PF07690">
    <property type="entry name" value="MFS_1"/>
    <property type="match status" value="1"/>
</dbReference>
<feature type="transmembrane region" description="Helical" evidence="1">
    <location>
        <begin position="306"/>
        <end position="333"/>
    </location>
</feature>
<feature type="transmembrane region" description="Helical" evidence="1">
    <location>
        <begin position="147"/>
        <end position="166"/>
    </location>
</feature>
<keyword evidence="3" id="KW-1185">Reference proteome</keyword>
<feature type="transmembrane region" description="Helical" evidence="1">
    <location>
        <begin position="105"/>
        <end position="126"/>
    </location>
</feature>
<sequence>MLSNYRQIFAAPGSLAFSATGFLSRLPTSMVGIGIVTMLSQLRGSYAVAGAVSAVMALAAAAIGPQISRLVDRHGQRRVALPATAVTTVSTVALLLCARAGAPDWTLFVCAIGMGTTPSTGALVRARWAHLYGSDAARLHTAYALESVVDEIIFIVGPILSIGLATSLFPEAGVLLAGIFLAIGVLLFTAQRGTEPPVHPATHESGGSAIRSAGLRVLVLTFIATGAIFGAVEVVTVAYAQAQGHKGAASLVLAVYALGSGLAGTVFGTLRPRGPAARRFQLGIGVMALSMLPLVLAARWCTGPVGLLAVGAALFLSGLSIAPTVITTMGLVARLVPAAQLTEGMSWITTGLALGVAGGSSAAGWLVDAAGAAAGYQVPLAAAVFGVLVALAGGRRLRMAGAEPAPVEAGTAAPSSEPARP</sequence>
<dbReference type="AlphaFoldDB" id="A0A7W7VXG9"/>
<evidence type="ECO:0000313" key="2">
    <source>
        <dbReference type="EMBL" id="MBB4925694.1"/>
    </source>
</evidence>
<dbReference type="SUPFAM" id="SSF103473">
    <property type="entry name" value="MFS general substrate transporter"/>
    <property type="match status" value="1"/>
</dbReference>
<accession>A0A7W7VXG9</accession>
<reference evidence="2 3" key="1">
    <citation type="submission" date="2020-08" db="EMBL/GenBank/DDBJ databases">
        <title>Sequencing the genomes of 1000 actinobacteria strains.</title>
        <authorList>
            <person name="Klenk H.-P."/>
        </authorList>
    </citation>
    <scope>NUCLEOTIDE SEQUENCE [LARGE SCALE GENOMIC DNA]</scope>
    <source>
        <strain evidence="2 3">DSM 41654</strain>
    </source>
</reference>
<feature type="transmembrane region" description="Helical" evidence="1">
    <location>
        <begin position="79"/>
        <end position="99"/>
    </location>
</feature>
<dbReference type="InterPro" id="IPR011701">
    <property type="entry name" value="MFS"/>
</dbReference>
<feature type="transmembrane region" description="Helical" evidence="1">
    <location>
        <begin position="217"/>
        <end position="242"/>
    </location>
</feature>
<gene>
    <name evidence="2" type="ORF">FHR34_004687</name>
</gene>
<organism evidence="2 3">
    <name type="scientific">Kitasatospora kifunensis</name>
    <name type="common">Streptomyces kifunensis</name>
    <dbReference type="NCBI Taxonomy" id="58351"/>
    <lineage>
        <taxon>Bacteria</taxon>
        <taxon>Bacillati</taxon>
        <taxon>Actinomycetota</taxon>
        <taxon>Actinomycetes</taxon>
        <taxon>Kitasatosporales</taxon>
        <taxon>Streptomycetaceae</taxon>
        <taxon>Kitasatospora</taxon>
    </lineage>
</organism>
<feature type="transmembrane region" description="Helical" evidence="1">
    <location>
        <begin position="373"/>
        <end position="392"/>
    </location>
</feature>
<feature type="transmembrane region" description="Helical" evidence="1">
    <location>
        <begin position="248"/>
        <end position="270"/>
    </location>
</feature>
<dbReference type="Proteomes" id="UP000540506">
    <property type="component" value="Unassembled WGS sequence"/>
</dbReference>
<dbReference type="InterPro" id="IPR036259">
    <property type="entry name" value="MFS_trans_sf"/>
</dbReference>
<feature type="transmembrane region" description="Helical" evidence="1">
    <location>
        <begin position="282"/>
        <end position="300"/>
    </location>
</feature>
<keyword evidence="1" id="KW-0472">Membrane</keyword>
<protein>
    <submittedName>
        <fullName evidence="2">MFS family permease</fullName>
    </submittedName>
</protein>
<keyword evidence="1" id="KW-1133">Transmembrane helix</keyword>
<feature type="transmembrane region" description="Helical" evidence="1">
    <location>
        <begin position="172"/>
        <end position="190"/>
    </location>
</feature>
<feature type="transmembrane region" description="Helical" evidence="1">
    <location>
        <begin position="7"/>
        <end position="26"/>
    </location>
</feature>
<evidence type="ECO:0000256" key="1">
    <source>
        <dbReference type="SAM" id="Phobius"/>
    </source>
</evidence>
<evidence type="ECO:0000313" key="3">
    <source>
        <dbReference type="Proteomes" id="UP000540506"/>
    </source>
</evidence>
<dbReference type="GO" id="GO:0022857">
    <property type="term" value="F:transmembrane transporter activity"/>
    <property type="evidence" value="ECO:0007669"/>
    <property type="project" value="InterPro"/>
</dbReference>
<dbReference type="EMBL" id="JACHJV010000001">
    <property type="protein sequence ID" value="MBB4925694.1"/>
    <property type="molecule type" value="Genomic_DNA"/>
</dbReference>
<name>A0A7W7VXG9_KITKI</name>
<keyword evidence="1" id="KW-0812">Transmembrane</keyword>
<dbReference type="PANTHER" id="PTHR23542:SF1">
    <property type="entry name" value="MAJOR FACILITATOR SUPERFAMILY (MFS) PROFILE DOMAIN-CONTAINING PROTEIN"/>
    <property type="match status" value="1"/>
</dbReference>
<proteinExistence type="predicted"/>
<feature type="transmembrane region" description="Helical" evidence="1">
    <location>
        <begin position="46"/>
        <end position="67"/>
    </location>
</feature>
<comment type="caution">
    <text evidence="2">The sequence shown here is derived from an EMBL/GenBank/DDBJ whole genome shotgun (WGS) entry which is preliminary data.</text>
</comment>